<name>A0A378SI87_9MYCO</name>
<comment type="similarity">
    <text evidence="2 8">Belongs to the cutinase family.</text>
</comment>
<evidence type="ECO:0000256" key="8">
    <source>
        <dbReference type="RuleBase" id="RU361263"/>
    </source>
</evidence>
<dbReference type="EC" id="3.1.1.-" evidence="8"/>
<dbReference type="Gene3D" id="3.40.50.1820">
    <property type="entry name" value="alpha/beta hydrolase"/>
    <property type="match status" value="1"/>
</dbReference>
<evidence type="ECO:0000313" key="9">
    <source>
        <dbReference type="EMBL" id="STZ42529.1"/>
    </source>
</evidence>
<protein>
    <recommendedName>
        <fullName evidence="8">Cutinase</fullName>
        <ecNumber evidence="8">3.1.1.-</ecNumber>
    </recommendedName>
</protein>
<gene>
    <name evidence="9" type="ORF">NCTC10742_01742</name>
</gene>
<keyword evidence="6 8" id="KW-0378">Hydrolase</keyword>
<evidence type="ECO:0000256" key="7">
    <source>
        <dbReference type="ARBA" id="ARBA00023157"/>
    </source>
</evidence>
<dbReference type="InterPro" id="IPR043580">
    <property type="entry name" value="CUTINASE_1"/>
</dbReference>
<reference evidence="9 10" key="1">
    <citation type="submission" date="2018-06" db="EMBL/GenBank/DDBJ databases">
        <authorList>
            <consortium name="Pathogen Informatics"/>
            <person name="Doyle S."/>
        </authorList>
    </citation>
    <scope>NUCLEOTIDE SEQUENCE [LARGE SCALE GENOMIC DNA]</scope>
    <source>
        <strain evidence="9 10">NCTC10742</strain>
    </source>
</reference>
<dbReference type="PANTHER" id="PTHR33630">
    <property type="entry name" value="CUTINASE RV1984C-RELATED-RELATED"/>
    <property type="match status" value="1"/>
</dbReference>
<dbReference type="SUPFAM" id="SSF53474">
    <property type="entry name" value="alpha/beta-Hydrolases"/>
    <property type="match status" value="1"/>
</dbReference>
<dbReference type="Proteomes" id="UP000254291">
    <property type="component" value="Unassembled WGS sequence"/>
</dbReference>
<evidence type="ECO:0000256" key="1">
    <source>
        <dbReference type="ARBA" id="ARBA00004613"/>
    </source>
</evidence>
<dbReference type="SMART" id="SM01110">
    <property type="entry name" value="Cutinase"/>
    <property type="match status" value="1"/>
</dbReference>
<comment type="function">
    <text evidence="8">Catalyzes the hydrolysis of complex carboxylic polyesters found in the cell wall of plants. Degrades cutin, a macromolecule that forms the structure of the plant cuticle.</text>
</comment>
<dbReference type="AlphaFoldDB" id="A0A378SI87"/>
<evidence type="ECO:0000256" key="4">
    <source>
        <dbReference type="ARBA" id="ARBA00022525"/>
    </source>
</evidence>
<dbReference type="InterPro" id="IPR000675">
    <property type="entry name" value="Cutinase/axe"/>
</dbReference>
<proteinExistence type="inferred from homology"/>
<dbReference type="EMBL" id="UGQM01000001">
    <property type="protein sequence ID" value="STZ42529.1"/>
    <property type="molecule type" value="Genomic_DNA"/>
</dbReference>
<comment type="subcellular location">
    <subcellularLocation>
        <location evidence="1 8">Secreted</location>
    </subcellularLocation>
</comment>
<evidence type="ECO:0000313" key="10">
    <source>
        <dbReference type="Proteomes" id="UP000254291"/>
    </source>
</evidence>
<evidence type="ECO:0000256" key="5">
    <source>
        <dbReference type="ARBA" id="ARBA00022729"/>
    </source>
</evidence>
<keyword evidence="3 8" id="KW-0719">Serine esterase</keyword>
<dbReference type="GO" id="GO:0005576">
    <property type="term" value="C:extracellular region"/>
    <property type="evidence" value="ECO:0007669"/>
    <property type="project" value="UniProtKB-SubCell"/>
</dbReference>
<dbReference type="PROSITE" id="PS00155">
    <property type="entry name" value="CUTINASE_1"/>
    <property type="match status" value="1"/>
</dbReference>
<dbReference type="Pfam" id="PF01083">
    <property type="entry name" value="Cutinase"/>
    <property type="match status" value="1"/>
</dbReference>
<sequence>MDLAAGADPWHLCDHRTVGLSECLAGVTGPALALAAGLLLAPHAFAQPALPPATGPAPAPVAAPAPEPLAAAAPGCPDVEIVFARGTTEAPGLGAMGQAFVEDLRSRLGGKTVGVYAVDYPASPDFPTAVEGIADASTHVQQIAMNCPDTKLVLGGYSQGAAVMGFVTTELIPDGVSLSEVPAPMPPDIADHVAAVALLGAPSDRFMDMIKQPPVTIGALYQPKTLELCVPGDFVCSPGNDLGAHARYISDGLVVQAADFAVGKLAETPAESGGAPA</sequence>
<accession>A0A378SI87</accession>
<dbReference type="InterPro" id="IPR029058">
    <property type="entry name" value="AB_hydrolase_fold"/>
</dbReference>
<organism evidence="9 10">
    <name type="scientific">Mycolicibacterium gilvum</name>
    <dbReference type="NCBI Taxonomy" id="1804"/>
    <lineage>
        <taxon>Bacteria</taxon>
        <taxon>Bacillati</taxon>
        <taxon>Actinomycetota</taxon>
        <taxon>Actinomycetes</taxon>
        <taxon>Mycobacteriales</taxon>
        <taxon>Mycobacteriaceae</taxon>
        <taxon>Mycolicibacterium</taxon>
    </lineage>
</organism>
<dbReference type="GO" id="GO:0052689">
    <property type="term" value="F:carboxylic ester hydrolase activity"/>
    <property type="evidence" value="ECO:0007669"/>
    <property type="project" value="UniProtKB-KW"/>
</dbReference>
<keyword evidence="5" id="KW-0732">Signal</keyword>
<evidence type="ECO:0000256" key="3">
    <source>
        <dbReference type="ARBA" id="ARBA00022487"/>
    </source>
</evidence>
<keyword evidence="4 8" id="KW-0964">Secreted</keyword>
<evidence type="ECO:0000256" key="2">
    <source>
        <dbReference type="ARBA" id="ARBA00007534"/>
    </source>
</evidence>
<keyword evidence="7" id="KW-1015">Disulfide bond</keyword>
<evidence type="ECO:0000256" key="6">
    <source>
        <dbReference type="ARBA" id="ARBA00022801"/>
    </source>
</evidence>
<dbReference type="PANTHER" id="PTHR33630:SF9">
    <property type="entry name" value="CUTINASE 4"/>
    <property type="match status" value="1"/>
</dbReference>